<proteinExistence type="predicted"/>
<feature type="compositionally biased region" description="Low complexity" evidence="1">
    <location>
        <begin position="41"/>
        <end position="64"/>
    </location>
</feature>
<feature type="region of interest" description="Disordered" evidence="1">
    <location>
        <begin position="1"/>
        <end position="73"/>
    </location>
</feature>
<reference evidence="2" key="1">
    <citation type="submission" date="2017-07" db="EMBL/GenBank/DDBJ databases">
        <title>Taro Niue Genome Assembly and Annotation.</title>
        <authorList>
            <person name="Atibalentja N."/>
            <person name="Keating K."/>
            <person name="Fields C.J."/>
        </authorList>
    </citation>
    <scope>NUCLEOTIDE SEQUENCE</scope>
    <source>
        <strain evidence="2">Niue_2</strain>
        <tissue evidence="2">Leaf</tissue>
    </source>
</reference>
<dbReference type="EMBL" id="NMUH01000140">
    <property type="protein sequence ID" value="MQL72708.1"/>
    <property type="molecule type" value="Genomic_DNA"/>
</dbReference>
<accession>A0A843TLZ6</accession>
<feature type="compositionally biased region" description="Low complexity" evidence="1">
    <location>
        <begin position="11"/>
        <end position="32"/>
    </location>
</feature>
<name>A0A843TLZ6_COLES</name>
<evidence type="ECO:0000313" key="3">
    <source>
        <dbReference type="Proteomes" id="UP000652761"/>
    </source>
</evidence>
<gene>
    <name evidence="2" type="ORF">Taro_005024</name>
</gene>
<protein>
    <submittedName>
        <fullName evidence="2">Uncharacterized protein</fullName>
    </submittedName>
</protein>
<evidence type="ECO:0000313" key="2">
    <source>
        <dbReference type="EMBL" id="MQL72708.1"/>
    </source>
</evidence>
<dbReference type="Proteomes" id="UP000652761">
    <property type="component" value="Unassembled WGS sequence"/>
</dbReference>
<sequence length="344" mass="38206">MVRGGRSRTVSTSIGRGSTSPSTTGTASPSTPVVQATGTASPPTTRVVPHSPSSSPPEVESQHPAVEEGPQLPGWQPCWISGGKIDPGSASRYITSLVHAHIPGPVDAWREFPVPVRDLLFDMFTWRFAFTRPEDLPRARAVWESIAQTNLKKSMWETRDKEMKTTGNWDPMAWLDYDPIWLRRDYWESLCERWAAGPWQEWSQAAKHNRSSIPEKNVHTSGSVSYATHNRKLETYDRTMAERYAEGTPQPDLDPEAWVDAAGGTRKGRVYGFGDSLDTHPVLSSYASSIPPPAYASSFAAPPVSGVEEIRDLIREELRAQLQTQQAELQTQFGDMVQQLISAM</sequence>
<keyword evidence="3" id="KW-1185">Reference proteome</keyword>
<comment type="caution">
    <text evidence="2">The sequence shown here is derived from an EMBL/GenBank/DDBJ whole genome shotgun (WGS) entry which is preliminary data.</text>
</comment>
<dbReference type="AlphaFoldDB" id="A0A843TLZ6"/>
<organism evidence="2 3">
    <name type="scientific">Colocasia esculenta</name>
    <name type="common">Wild taro</name>
    <name type="synonym">Arum esculentum</name>
    <dbReference type="NCBI Taxonomy" id="4460"/>
    <lineage>
        <taxon>Eukaryota</taxon>
        <taxon>Viridiplantae</taxon>
        <taxon>Streptophyta</taxon>
        <taxon>Embryophyta</taxon>
        <taxon>Tracheophyta</taxon>
        <taxon>Spermatophyta</taxon>
        <taxon>Magnoliopsida</taxon>
        <taxon>Liliopsida</taxon>
        <taxon>Araceae</taxon>
        <taxon>Aroideae</taxon>
        <taxon>Colocasieae</taxon>
        <taxon>Colocasia</taxon>
    </lineage>
</organism>
<evidence type="ECO:0000256" key="1">
    <source>
        <dbReference type="SAM" id="MobiDB-lite"/>
    </source>
</evidence>